<dbReference type="KEGG" id="ccp:CHC_T00006275001"/>
<organism evidence="3 4">
    <name type="scientific">Chondrus crispus</name>
    <name type="common">Carrageen Irish moss</name>
    <name type="synonym">Polymorpha crispa</name>
    <dbReference type="NCBI Taxonomy" id="2769"/>
    <lineage>
        <taxon>Eukaryota</taxon>
        <taxon>Rhodophyta</taxon>
        <taxon>Florideophyceae</taxon>
        <taxon>Rhodymeniophycidae</taxon>
        <taxon>Gigartinales</taxon>
        <taxon>Gigartinaceae</taxon>
        <taxon>Chondrus</taxon>
    </lineage>
</organism>
<feature type="region of interest" description="Disordered" evidence="1">
    <location>
        <begin position="90"/>
        <end position="114"/>
    </location>
</feature>
<dbReference type="PANTHER" id="PTHR46277">
    <property type="entry name" value="OS03G0850700 PROTEIN"/>
    <property type="match status" value="1"/>
</dbReference>
<dbReference type="InterPro" id="IPR001251">
    <property type="entry name" value="CRAL-TRIO_dom"/>
</dbReference>
<evidence type="ECO:0000256" key="1">
    <source>
        <dbReference type="SAM" id="MobiDB-lite"/>
    </source>
</evidence>
<dbReference type="SMART" id="SM00516">
    <property type="entry name" value="SEC14"/>
    <property type="match status" value="1"/>
</dbReference>
<feature type="compositionally biased region" description="Low complexity" evidence="1">
    <location>
        <begin position="100"/>
        <end position="114"/>
    </location>
</feature>
<protein>
    <recommendedName>
        <fullName evidence="2">CRAL-TRIO domain-containing protein</fullName>
    </recommendedName>
</protein>
<gene>
    <name evidence="3" type="ORF">CHC_T00006275001</name>
</gene>
<dbReference type="InterPro" id="IPR036865">
    <property type="entry name" value="CRAL-TRIO_dom_sf"/>
</dbReference>
<dbReference type="PANTHER" id="PTHR46277:SF3">
    <property type="entry name" value="BINDING PROTEIN, PUTATIVE-RELATED"/>
    <property type="match status" value="1"/>
</dbReference>
<dbReference type="RefSeq" id="XP_005717955.1">
    <property type="nucleotide sequence ID" value="XM_005717898.1"/>
</dbReference>
<keyword evidence="4" id="KW-1185">Reference proteome</keyword>
<dbReference type="Gramene" id="CDF38086">
    <property type="protein sequence ID" value="CDF38086"/>
    <property type="gene ID" value="CHC_T00006275001"/>
</dbReference>
<evidence type="ECO:0000313" key="3">
    <source>
        <dbReference type="EMBL" id="CDF38086.1"/>
    </source>
</evidence>
<dbReference type="EMBL" id="HG001898">
    <property type="protein sequence ID" value="CDF38086.1"/>
    <property type="molecule type" value="Genomic_DNA"/>
</dbReference>
<dbReference type="SUPFAM" id="SSF52087">
    <property type="entry name" value="CRAL/TRIO domain"/>
    <property type="match status" value="1"/>
</dbReference>
<reference evidence="4" key="1">
    <citation type="journal article" date="2013" name="Proc. Natl. Acad. Sci. U.S.A.">
        <title>Genome structure and metabolic features in the red seaweed Chondrus crispus shed light on evolution of the Archaeplastida.</title>
        <authorList>
            <person name="Collen J."/>
            <person name="Porcel B."/>
            <person name="Carre W."/>
            <person name="Ball S.G."/>
            <person name="Chaparro C."/>
            <person name="Tonon T."/>
            <person name="Barbeyron T."/>
            <person name="Michel G."/>
            <person name="Noel B."/>
            <person name="Valentin K."/>
            <person name="Elias M."/>
            <person name="Artiguenave F."/>
            <person name="Arun A."/>
            <person name="Aury J.M."/>
            <person name="Barbosa-Neto J.F."/>
            <person name="Bothwell J.H."/>
            <person name="Bouget F.Y."/>
            <person name="Brillet L."/>
            <person name="Cabello-Hurtado F."/>
            <person name="Capella-Gutierrez S."/>
            <person name="Charrier B."/>
            <person name="Cladiere L."/>
            <person name="Cock J.M."/>
            <person name="Coelho S.M."/>
            <person name="Colleoni C."/>
            <person name="Czjzek M."/>
            <person name="Da Silva C."/>
            <person name="Delage L."/>
            <person name="Denoeud F."/>
            <person name="Deschamps P."/>
            <person name="Dittami S.M."/>
            <person name="Gabaldon T."/>
            <person name="Gachon C.M."/>
            <person name="Groisillier A."/>
            <person name="Herve C."/>
            <person name="Jabbari K."/>
            <person name="Katinka M."/>
            <person name="Kloareg B."/>
            <person name="Kowalczyk N."/>
            <person name="Labadie K."/>
            <person name="Leblanc C."/>
            <person name="Lopez P.J."/>
            <person name="McLachlan D.H."/>
            <person name="Meslet-Cladiere L."/>
            <person name="Moustafa A."/>
            <person name="Nehr Z."/>
            <person name="Nyvall Collen P."/>
            <person name="Panaud O."/>
            <person name="Partensky F."/>
            <person name="Poulain J."/>
            <person name="Rensing S.A."/>
            <person name="Rousvoal S."/>
            <person name="Samson G."/>
            <person name="Symeonidi A."/>
            <person name="Weissenbach J."/>
            <person name="Zambounis A."/>
            <person name="Wincker P."/>
            <person name="Boyen C."/>
        </authorList>
    </citation>
    <scope>NUCLEOTIDE SEQUENCE [LARGE SCALE GENOMIC DNA]</scope>
    <source>
        <strain evidence="4">cv. Stackhouse</strain>
    </source>
</reference>
<dbReference type="OrthoDB" id="43460at2759"/>
<evidence type="ECO:0000313" key="4">
    <source>
        <dbReference type="Proteomes" id="UP000012073"/>
    </source>
</evidence>
<dbReference type="Gene3D" id="3.40.525.10">
    <property type="entry name" value="CRAL-TRIO lipid binding domain"/>
    <property type="match status" value="1"/>
</dbReference>
<evidence type="ECO:0000259" key="2">
    <source>
        <dbReference type="PROSITE" id="PS50191"/>
    </source>
</evidence>
<name>R7QKT2_CHOCR</name>
<dbReference type="GeneID" id="17325674"/>
<dbReference type="PROSITE" id="PS50191">
    <property type="entry name" value="CRAL_TRIO"/>
    <property type="match status" value="1"/>
</dbReference>
<dbReference type="Pfam" id="PF00650">
    <property type="entry name" value="CRAL_TRIO"/>
    <property type="match status" value="1"/>
</dbReference>
<dbReference type="Proteomes" id="UP000012073">
    <property type="component" value="Unassembled WGS sequence"/>
</dbReference>
<dbReference type="CDD" id="cd00170">
    <property type="entry name" value="SEC14"/>
    <property type="match status" value="1"/>
</dbReference>
<feature type="domain" description="CRAL-TRIO" evidence="2">
    <location>
        <begin position="241"/>
        <end position="409"/>
    </location>
</feature>
<proteinExistence type="predicted"/>
<dbReference type="AlphaFoldDB" id="R7QKT2"/>
<sequence length="431" mass="47219">MHCTGRGPVVAASCGPQRFVQLHFADTKARARAARSQMSLASLFRDLPLTRVQRRGQVDGCRGLHSLPPPVNPHTVLARRTRHRPVCVHSVDSTRPRGPPHNLSPTTPSHHTPTTLTSLTSYNHASRSIRTRPLPSTCTAMSSYLPSFRRAPSAPVDDAPLSSLPACELTPLTRLEAALHADIFAPTSTLLHPGDPWRALAPPNRRALALRFLRFHLLQEAAALEHARRVAAWRAADRPWERPLKAMAGPAAGLPVLPLHAPGRNGDVLVYSAARAYIRAQVNHAAQEEAVKTFFESTFYAQGAQTGLSAVVVLDFHGMSMSNVDLVGTKNGIRIFADFYPDVFSKVLVVNYARWLHGTWKCIAQLLDARTVRKVMFLSDTNQMREELSKSFAKADIPRWLGGDAGDGALQLYCGATIDPDEVAKTMQAKS</sequence>
<accession>R7QKT2</accession>